<accession>A0A395J7P0</accession>
<keyword evidence="1" id="KW-0472">Membrane</keyword>
<feature type="transmembrane region" description="Helical" evidence="1">
    <location>
        <begin position="77"/>
        <end position="100"/>
    </location>
</feature>
<dbReference type="Proteomes" id="UP000249056">
    <property type="component" value="Unassembled WGS sequence"/>
</dbReference>
<sequence>MTTDDMITIWPYNLIEPSKHLNSDAKAPPTPPPPPQKEGAEFDFLIFLLFGPSYCGIGAKGVLAGLLGYLLSTGRAWIDVVFMLPGLFAAVSCVQVRVWIDAVSNV</sequence>
<name>A0A395J7P0_9HELO</name>
<proteinExistence type="predicted"/>
<keyword evidence="3" id="KW-1185">Reference proteome</keyword>
<evidence type="ECO:0000313" key="2">
    <source>
        <dbReference type="EMBL" id="RAL68497.1"/>
    </source>
</evidence>
<comment type="caution">
    <text evidence="2">The sequence shown here is derived from an EMBL/GenBank/DDBJ whole genome shotgun (WGS) entry which is preliminary data.</text>
</comment>
<organism evidence="2 3">
    <name type="scientific">Monilinia fructigena</name>
    <dbReference type="NCBI Taxonomy" id="38457"/>
    <lineage>
        <taxon>Eukaryota</taxon>
        <taxon>Fungi</taxon>
        <taxon>Dikarya</taxon>
        <taxon>Ascomycota</taxon>
        <taxon>Pezizomycotina</taxon>
        <taxon>Leotiomycetes</taxon>
        <taxon>Helotiales</taxon>
        <taxon>Sclerotiniaceae</taxon>
        <taxon>Monilinia</taxon>
    </lineage>
</organism>
<evidence type="ECO:0000313" key="3">
    <source>
        <dbReference type="Proteomes" id="UP000249056"/>
    </source>
</evidence>
<feature type="transmembrane region" description="Helical" evidence="1">
    <location>
        <begin position="44"/>
        <end position="70"/>
    </location>
</feature>
<dbReference type="EMBL" id="QKRW01000001">
    <property type="protein sequence ID" value="RAL68497.1"/>
    <property type="molecule type" value="Genomic_DNA"/>
</dbReference>
<evidence type="ECO:0000256" key="1">
    <source>
        <dbReference type="SAM" id="Phobius"/>
    </source>
</evidence>
<reference evidence="2 3" key="1">
    <citation type="submission" date="2018-06" db="EMBL/GenBank/DDBJ databases">
        <title>Genome Sequence of the Brown Rot Fungal Pathogen Monilinia fructigena.</title>
        <authorList>
            <person name="Landi L."/>
            <person name="De Miccolis Angelini R.M."/>
            <person name="Pollastro S."/>
            <person name="Abate D."/>
            <person name="Faretra F."/>
            <person name="Romanazzi G."/>
        </authorList>
    </citation>
    <scope>NUCLEOTIDE SEQUENCE [LARGE SCALE GENOMIC DNA]</scope>
    <source>
        <strain evidence="2 3">Mfrg269</strain>
    </source>
</reference>
<gene>
    <name evidence="2" type="ORF">DID88_007225</name>
</gene>
<keyword evidence="1" id="KW-0812">Transmembrane</keyword>
<dbReference type="AlphaFoldDB" id="A0A395J7P0"/>
<protein>
    <submittedName>
        <fullName evidence="2">Uncharacterized protein</fullName>
    </submittedName>
</protein>
<keyword evidence="1" id="KW-1133">Transmembrane helix</keyword>